<keyword evidence="1" id="KW-1133">Transmembrane helix</keyword>
<feature type="transmembrane region" description="Helical" evidence="1">
    <location>
        <begin position="246"/>
        <end position="266"/>
    </location>
</feature>
<dbReference type="RefSeq" id="WP_058399711.1">
    <property type="nucleotide sequence ID" value="NZ_LKCI01000001.1"/>
</dbReference>
<feature type="signal peptide" evidence="2">
    <location>
        <begin position="1"/>
        <end position="27"/>
    </location>
</feature>
<evidence type="ECO:0000256" key="2">
    <source>
        <dbReference type="SAM" id="SignalP"/>
    </source>
</evidence>
<dbReference type="Proteomes" id="UP000054513">
    <property type="component" value="Unassembled WGS sequence"/>
</dbReference>
<dbReference type="AlphaFoldDB" id="A0AAW3M8V4"/>
<dbReference type="EMBL" id="LKCI01000001">
    <property type="protein sequence ID" value="KTC62391.1"/>
    <property type="molecule type" value="Genomic_DNA"/>
</dbReference>
<gene>
    <name evidence="3" type="ORF">AO287_26365</name>
</gene>
<evidence type="ECO:0000313" key="4">
    <source>
        <dbReference type="Proteomes" id="UP000054513"/>
    </source>
</evidence>
<reference evidence="3 4" key="1">
    <citation type="submission" date="2015-09" db="EMBL/GenBank/DDBJ databases">
        <title>Genome sequence of ICMP 19499.</title>
        <authorList>
            <person name="Visnovsky S.B."/>
            <person name="Lu A."/>
            <person name="Panda P."/>
            <person name="Pitman A.R."/>
        </authorList>
    </citation>
    <scope>NUCLEOTIDE SEQUENCE [LARGE SCALE GENOMIC DNA]</scope>
    <source>
        <strain evidence="3 4">ICMP 19499</strain>
    </source>
</reference>
<comment type="caution">
    <text evidence="3">The sequence shown here is derived from an EMBL/GenBank/DDBJ whole genome shotgun (WGS) entry which is preliminary data.</text>
</comment>
<proteinExistence type="predicted"/>
<evidence type="ECO:0000256" key="1">
    <source>
        <dbReference type="SAM" id="Phobius"/>
    </source>
</evidence>
<keyword evidence="1" id="KW-0472">Membrane</keyword>
<evidence type="ECO:0000313" key="3">
    <source>
        <dbReference type="EMBL" id="KTC62391.1"/>
    </source>
</evidence>
<name>A0AAW3M8V4_PSESS</name>
<keyword evidence="1" id="KW-0812">Transmembrane</keyword>
<feature type="transmembrane region" description="Helical" evidence="1">
    <location>
        <begin position="128"/>
        <end position="149"/>
    </location>
</feature>
<feature type="chain" id="PRO_5043453096" evidence="2">
    <location>
        <begin position="28"/>
        <end position="276"/>
    </location>
</feature>
<keyword evidence="2" id="KW-0732">Signal</keyword>
<protein>
    <submittedName>
        <fullName evidence="3">Uncharacterized protein</fullName>
    </submittedName>
</protein>
<organism evidence="3 4">
    <name type="scientific">Pseudomonas savastanoi</name>
    <name type="common">Pseudomonas syringae pv. savastanoi</name>
    <dbReference type="NCBI Taxonomy" id="29438"/>
    <lineage>
        <taxon>Bacteria</taxon>
        <taxon>Pseudomonadati</taxon>
        <taxon>Pseudomonadota</taxon>
        <taxon>Gammaproteobacteria</taxon>
        <taxon>Pseudomonadales</taxon>
        <taxon>Pseudomonadaceae</taxon>
        <taxon>Pseudomonas</taxon>
    </lineage>
</organism>
<feature type="transmembrane region" description="Helical" evidence="1">
    <location>
        <begin position="211"/>
        <end position="234"/>
    </location>
</feature>
<accession>A0AAW3M8V4</accession>
<sequence>MKYIQLKKIVLVAIMAFVLFLSMGTKADDSGVIVTPQPDTSSPIDYVTATGAPDPLLSNPLQTSGGLSADSETGTTSSSAQSAQDDLISSVIWGFYAGVMLVGAITLLTGFYELRLIAEQNNRSKGKAVALILVGFLMFSGASSVNTVIHTIRGDGTGMCFVSDSQLITKLSSSSGCWDTATSEINGVLKDKVLAEDSDAKTKFLENLKTIVYLFQGLGIIYFFIGLNGLKRIADGTKGDSHWKHLFVIVFSALIIDLPHTATVFLEQLQKMGVNW</sequence>
<feature type="transmembrane region" description="Helical" evidence="1">
    <location>
        <begin position="87"/>
        <end position="108"/>
    </location>
</feature>